<dbReference type="InterPro" id="IPR012675">
    <property type="entry name" value="Beta-grasp_dom_sf"/>
</dbReference>
<dbReference type="FunFam" id="3.30.930.10:FF:000019">
    <property type="entry name" value="Threonine--tRNA ligase"/>
    <property type="match status" value="1"/>
</dbReference>
<dbReference type="GO" id="GO:0005739">
    <property type="term" value="C:mitochondrion"/>
    <property type="evidence" value="ECO:0007669"/>
    <property type="project" value="TreeGrafter"/>
</dbReference>
<feature type="region of interest" description="Disordered" evidence="13">
    <location>
        <begin position="55"/>
        <end position="117"/>
    </location>
</feature>
<dbReference type="EC" id="6.1.1.3" evidence="3"/>
<dbReference type="Pfam" id="PF03129">
    <property type="entry name" value="HGTP_anticodon"/>
    <property type="match status" value="1"/>
</dbReference>
<dbReference type="FunFam" id="3.30.980.10:FF:000005">
    <property type="entry name" value="Threonyl-tRNA synthetase, mitochondrial"/>
    <property type="match status" value="1"/>
</dbReference>
<dbReference type="InterPro" id="IPR033728">
    <property type="entry name" value="ThrRS_core"/>
</dbReference>
<dbReference type="FunFam" id="3.40.50.800:FF:000003">
    <property type="entry name" value="Threonine--tRNA ligase 2, cytoplasmic"/>
    <property type="match status" value="1"/>
</dbReference>
<evidence type="ECO:0000313" key="17">
    <source>
        <dbReference type="Proteomes" id="UP000053599"/>
    </source>
</evidence>
<gene>
    <name evidence="16" type="ORF">PV11_04170</name>
</gene>
<dbReference type="Pfam" id="PF07973">
    <property type="entry name" value="tRNA_SAD"/>
    <property type="match status" value="1"/>
</dbReference>
<dbReference type="Pfam" id="PF00587">
    <property type="entry name" value="tRNA-synt_2b"/>
    <property type="match status" value="1"/>
</dbReference>
<evidence type="ECO:0000259" key="15">
    <source>
        <dbReference type="PROSITE" id="PS51880"/>
    </source>
</evidence>
<dbReference type="InterPro" id="IPR047246">
    <property type="entry name" value="ThrRS_anticodon"/>
</dbReference>
<dbReference type="PRINTS" id="PR01047">
    <property type="entry name" value="TRNASYNTHTHR"/>
</dbReference>
<dbReference type="InterPro" id="IPR045864">
    <property type="entry name" value="aa-tRNA-synth_II/BPL/LPL"/>
</dbReference>
<dbReference type="HAMAP" id="MF_00184">
    <property type="entry name" value="Thr_tRNA_synth"/>
    <property type="match status" value="1"/>
</dbReference>
<evidence type="ECO:0000256" key="13">
    <source>
        <dbReference type="SAM" id="MobiDB-lite"/>
    </source>
</evidence>
<dbReference type="GO" id="GO:0005524">
    <property type="term" value="F:ATP binding"/>
    <property type="evidence" value="ECO:0007669"/>
    <property type="project" value="UniProtKB-KW"/>
</dbReference>
<dbReference type="InterPro" id="IPR018163">
    <property type="entry name" value="Thr/Ala-tRNA-synth_IIc_edit"/>
</dbReference>
<comment type="subcellular location">
    <subcellularLocation>
        <location evidence="1">Cytoplasm</location>
    </subcellularLocation>
</comment>
<dbReference type="EMBL" id="KN846952">
    <property type="protein sequence ID" value="KIV82032.1"/>
    <property type="molecule type" value="Genomic_DNA"/>
</dbReference>
<feature type="domain" description="TGS" evidence="15">
    <location>
        <begin position="146"/>
        <end position="212"/>
    </location>
</feature>
<reference evidence="16 17" key="1">
    <citation type="submission" date="2015-01" db="EMBL/GenBank/DDBJ databases">
        <title>The Genome Sequence of Exophiala sideris CBS121828.</title>
        <authorList>
            <consortium name="The Broad Institute Genomics Platform"/>
            <person name="Cuomo C."/>
            <person name="de Hoog S."/>
            <person name="Gorbushina A."/>
            <person name="Stielow B."/>
            <person name="Teixiera M."/>
            <person name="Abouelleil A."/>
            <person name="Chapman S.B."/>
            <person name="Priest M."/>
            <person name="Young S.K."/>
            <person name="Wortman J."/>
            <person name="Nusbaum C."/>
            <person name="Birren B."/>
        </authorList>
    </citation>
    <scope>NUCLEOTIDE SEQUENCE [LARGE SCALE GENOMIC DNA]</scope>
    <source>
        <strain evidence="16 17">CBS 121828</strain>
    </source>
</reference>
<dbReference type="AlphaFoldDB" id="A0A0D1YGU7"/>
<evidence type="ECO:0000256" key="8">
    <source>
        <dbReference type="ARBA" id="ARBA00022917"/>
    </source>
</evidence>
<evidence type="ECO:0000256" key="1">
    <source>
        <dbReference type="ARBA" id="ARBA00004496"/>
    </source>
</evidence>
<keyword evidence="8" id="KW-0648">Protein biosynthesis</keyword>
<dbReference type="SUPFAM" id="SSF55681">
    <property type="entry name" value="Class II aaRS and biotin synthetases"/>
    <property type="match status" value="1"/>
</dbReference>
<dbReference type="Gene3D" id="3.10.20.30">
    <property type="match status" value="1"/>
</dbReference>
<dbReference type="InterPro" id="IPR012947">
    <property type="entry name" value="tRNA_SAD"/>
</dbReference>
<dbReference type="Proteomes" id="UP000053599">
    <property type="component" value="Unassembled WGS sequence"/>
</dbReference>
<proteinExistence type="inferred from homology"/>
<dbReference type="Gene3D" id="3.30.980.10">
    <property type="entry name" value="Threonyl-trna Synthetase, Chain A, domain 2"/>
    <property type="match status" value="1"/>
</dbReference>
<name>A0A0D1YGU7_9EURO</name>
<dbReference type="InterPro" id="IPR002314">
    <property type="entry name" value="aa-tRNA-synt_IIb"/>
</dbReference>
<comment type="catalytic activity">
    <reaction evidence="11">
        <text>tRNA(Thr) + L-threonine + ATP = L-threonyl-tRNA(Thr) + AMP + diphosphate + H(+)</text>
        <dbReference type="Rhea" id="RHEA:24624"/>
        <dbReference type="Rhea" id="RHEA-COMP:9670"/>
        <dbReference type="Rhea" id="RHEA-COMP:9704"/>
        <dbReference type="ChEBI" id="CHEBI:15378"/>
        <dbReference type="ChEBI" id="CHEBI:30616"/>
        <dbReference type="ChEBI" id="CHEBI:33019"/>
        <dbReference type="ChEBI" id="CHEBI:57926"/>
        <dbReference type="ChEBI" id="CHEBI:78442"/>
        <dbReference type="ChEBI" id="CHEBI:78534"/>
        <dbReference type="ChEBI" id="CHEBI:456215"/>
        <dbReference type="EC" id="6.1.1.3"/>
    </reaction>
</comment>
<feature type="domain" description="Aminoacyl-transfer RNA synthetases class-II family profile" evidence="14">
    <location>
        <begin position="381"/>
        <end position="728"/>
    </location>
</feature>
<dbReference type="InterPro" id="IPR006195">
    <property type="entry name" value="aa-tRNA-synth_II"/>
</dbReference>
<keyword evidence="6" id="KW-0547">Nucleotide-binding</keyword>
<dbReference type="SUPFAM" id="SSF52954">
    <property type="entry name" value="Class II aaRS ABD-related"/>
    <property type="match status" value="1"/>
</dbReference>
<dbReference type="PROSITE" id="PS51880">
    <property type="entry name" value="TGS"/>
    <property type="match status" value="1"/>
</dbReference>
<evidence type="ECO:0000256" key="2">
    <source>
        <dbReference type="ARBA" id="ARBA00008226"/>
    </source>
</evidence>
<evidence type="ECO:0000256" key="5">
    <source>
        <dbReference type="ARBA" id="ARBA00022598"/>
    </source>
</evidence>
<evidence type="ECO:0000256" key="4">
    <source>
        <dbReference type="ARBA" id="ARBA00022490"/>
    </source>
</evidence>
<dbReference type="CDD" id="cd01667">
    <property type="entry name" value="TGS_ThrRS"/>
    <property type="match status" value="1"/>
</dbReference>
<evidence type="ECO:0000256" key="12">
    <source>
        <dbReference type="ARBA" id="ARBA00072369"/>
    </source>
</evidence>
<accession>A0A0D1YGU7</accession>
<organism evidence="16 17">
    <name type="scientific">Exophiala sideris</name>
    <dbReference type="NCBI Taxonomy" id="1016849"/>
    <lineage>
        <taxon>Eukaryota</taxon>
        <taxon>Fungi</taxon>
        <taxon>Dikarya</taxon>
        <taxon>Ascomycota</taxon>
        <taxon>Pezizomycotina</taxon>
        <taxon>Eurotiomycetes</taxon>
        <taxon>Chaetothyriomycetidae</taxon>
        <taxon>Chaetothyriales</taxon>
        <taxon>Herpotrichiellaceae</taxon>
        <taxon>Exophiala</taxon>
    </lineage>
</organism>
<evidence type="ECO:0000256" key="9">
    <source>
        <dbReference type="ARBA" id="ARBA00023146"/>
    </source>
</evidence>
<keyword evidence="7" id="KW-0067">ATP-binding</keyword>
<dbReference type="Pfam" id="PF02824">
    <property type="entry name" value="TGS"/>
    <property type="match status" value="1"/>
</dbReference>
<evidence type="ECO:0000256" key="10">
    <source>
        <dbReference type="ARBA" id="ARBA00031900"/>
    </source>
</evidence>
<dbReference type="GO" id="GO:0006435">
    <property type="term" value="P:threonyl-tRNA aminoacylation"/>
    <property type="evidence" value="ECO:0007669"/>
    <property type="project" value="InterPro"/>
</dbReference>
<dbReference type="STRING" id="1016849.A0A0D1YGU7"/>
<evidence type="ECO:0000256" key="6">
    <source>
        <dbReference type="ARBA" id="ARBA00022741"/>
    </source>
</evidence>
<dbReference type="InterPro" id="IPR004095">
    <property type="entry name" value="TGS"/>
</dbReference>
<dbReference type="SUPFAM" id="SSF81271">
    <property type="entry name" value="TGS-like"/>
    <property type="match status" value="1"/>
</dbReference>
<dbReference type="PANTHER" id="PTHR11451">
    <property type="entry name" value="THREONINE-TRNA LIGASE"/>
    <property type="match status" value="1"/>
</dbReference>
<dbReference type="SUPFAM" id="SSF55186">
    <property type="entry name" value="ThrRS/AlaRS common domain"/>
    <property type="match status" value="1"/>
</dbReference>
<keyword evidence="9" id="KW-0030">Aminoacyl-tRNA synthetase</keyword>
<dbReference type="GO" id="GO:0004829">
    <property type="term" value="F:threonine-tRNA ligase activity"/>
    <property type="evidence" value="ECO:0007669"/>
    <property type="project" value="UniProtKB-EC"/>
</dbReference>
<dbReference type="InterPro" id="IPR002320">
    <property type="entry name" value="Thr-tRNA-ligase_IIa"/>
</dbReference>
<dbReference type="PANTHER" id="PTHR11451:SF46">
    <property type="entry name" value="THREONINE--TRNA LIGASE"/>
    <property type="match status" value="1"/>
</dbReference>
<dbReference type="Gene3D" id="3.40.50.800">
    <property type="entry name" value="Anticodon-binding domain"/>
    <property type="match status" value="1"/>
</dbReference>
<evidence type="ECO:0000256" key="3">
    <source>
        <dbReference type="ARBA" id="ARBA00013163"/>
    </source>
</evidence>
<dbReference type="InterPro" id="IPR004154">
    <property type="entry name" value="Anticodon-bd"/>
</dbReference>
<dbReference type="InterPro" id="IPR036621">
    <property type="entry name" value="Anticodon-bd_dom_sf"/>
</dbReference>
<evidence type="ECO:0000313" key="16">
    <source>
        <dbReference type="EMBL" id="KIV82032.1"/>
    </source>
</evidence>
<dbReference type="Gene3D" id="3.30.930.10">
    <property type="entry name" value="Bira Bifunctional Protein, Domain 2"/>
    <property type="match status" value="1"/>
</dbReference>
<dbReference type="PROSITE" id="PS50862">
    <property type="entry name" value="AA_TRNA_LIGASE_II"/>
    <property type="match status" value="1"/>
</dbReference>
<dbReference type="HOGENOM" id="CLU_008554_0_2_1"/>
<dbReference type="NCBIfam" id="TIGR00418">
    <property type="entry name" value="thrS"/>
    <property type="match status" value="1"/>
</dbReference>
<dbReference type="OrthoDB" id="5423599at2759"/>
<dbReference type="CDD" id="cd00860">
    <property type="entry name" value="ThrRS_anticodon"/>
    <property type="match status" value="1"/>
</dbReference>
<dbReference type="InterPro" id="IPR012676">
    <property type="entry name" value="TGS-like"/>
</dbReference>
<evidence type="ECO:0000256" key="11">
    <source>
        <dbReference type="ARBA" id="ARBA00049515"/>
    </source>
</evidence>
<evidence type="ECO:0000259" key="14">
    <source>
        <dbReference type="PROSITE" id="PS50862"/>
    </source>
</evidence>
<protein>
    <recommendedName>
        <fullName evidence="12">Probable threonine--tRNA ligase, cytoplasmic</fullName>
        <ecNumber evidence="3">6.1.1.3</ecNumber>
    </recommendedName>
    <alternativeName>
        <fullName evidence="10">Threonyl-tRNA synthetase</fullName>
    </alternativeName>
</protein>
<keyword evidence="4" id="KW-0963">Cytoplasm</keyword>
<keyword evidence="5 16" id="KW-0436">Ligase</keyword>
<dbReference type="SMART" id="SM00863">
    <property type="entry name" value="tRNA_SAD"/>
    <property type="match status" value="1"/>
</dbReference>
<evidence type="ECO:0000256" key="7">
    <source>
        <dbReference type="ARBA" id="ARBA00022840"/>
    </source>
</evidence>
<dbReference type="CDD" id="cd00771">
    <property type="entry name" value="ThrRS_core"/>
    <property type="match status" value="1"/>
</dbReference>
<feature type="compositionally biased region" description="Polar residues" evidence="13">
    <location>
        <begin position="58"/>
        <end position="86"/>
    </location>
</feature>
<comment type="similarity">
    <text evidence="2">Belongs to the class-II aminoacyl-tRNA synthetase family.</text>
</comment>
<sequence length="843" mass="96858">MLSARYSCGFRKHVIGSLQHLTHNSIYHNYLSITARRLSMSHQKKVSLNPHDLWGVLQGSNMSQNGAPNGQSGPESSTPEANTSKRPVSESTKKKIPNRPKEMSTNAAPAANQPPKSLPDFIVQRNELFDQLKKEYDEQLVSREKTPIQIKFIPVPGQETTIDGKSWETTPGQLLKNVPKERAGQIVVAKVDGQVWDLDRPLEKDSKVSYLTFDDSEGRDVFWHSSAHVLGECAEHEYGCRLSHGPPTAMGFFYDMALEPGQAVREADWPSIENRAKKYFKDKQPFERLEVSKDNLRKLFGYSKYKMHYIEKFVPDGESSTVYRNGSLVDLCQGPHIQNTRKIESFKIMKNSSAYFLGDQNNDSLQRIHGVAFPTKQQLKDWEHFLEEAKKRDHQVIGQQQRLFMFSKMSPGSPFLLPHGTRIFNALQQMLREQYWDRGYQEVQSPNMYDVDLWKTSGHWQHYQDDMFRVQVKDDSADPMPLSDQKADGKPIAEIKDKDKGVFALKPMNCPGHCIMFRDEERSYRELPWRVADFGVLHRNEASGALSGLTRVRKFQQDDTHIFCTNDQVQGEIEGLFDFMEHVYGLFGFPFKFKLSTRPEGYMGTLEEWDSAEDRLKQALTNFRGENWEMNEGDGAFYGPKIDITISDALMREYQCATIQLDFQGPQNFKLEYRTGESGEAVAQQSTGRDAKGLAPGMARPVMIHRAIIGSFERFIAILCEHFAGKWPFWLSPRQILVIPVMKSAEDYVREIQAIFHKARMYVDIDVSGNTLQKKIRSGQLAQYNFIFVVGAKEQETRTVNIRNRDDLETQKMGQLIPLQKALERLTELRDQRRLENKIDMSE</sequence>